<name>A0A7C2YXM9_9CREN</name>
<dbReference type="EMBL" id="DSFE01000002">
    <property type="protein sequence ID" value="HEU97235.1"/>
    <property type="molecule type" value="Genomic_DNA"/>
</dbReference>
<dbReference type="AlphaFoldDB" id="A0A7C2YXM9"/>
<organism evidence="1">
    <name type="scientific">Fervidicoccus fontis</name>
    <dbReference type="NCBI Taxonomy" id="683846"/>
    <lineage>
        <taxon>Archaea</taxon>
        <taxon>Thermoproteota</taxon>
        <taxon>Thermoprotei</taxon>
        <taxon>Fervidicoccales</taxon>
        <taxon>Fervidicoccaceae</taxon>
        <taxon>Fervidicoccus</taxon>
    </lineage>
</organism>
<gene>
    <name evidence="1" type="ORF">ENO36_00050</name>
</gene>
<dbReference type="InterPro" id="IPR002736">
    <property type="entry name" value="CitG"/>
</dbReference>
<accession>A0A7C2YXM9</accession>
<dbReference type="GO" id="GO:0046917">
    <property type="term" value="F:triphosphoribosyl-dephospho-CoA synthase activity"/>
    <property type="evidence" value="ECO:0007669"/>
    <property type="project" value="InterPro"/>
</dbReference>
<dbReference type="Proteomes" id="UP000885664">
    <property type="component" value="Unassembled WGS sequence"/>
</dbReference>
<comment type="caution">
    <text evidence="1">The sequence shown here is derived from an EMBL/GenBank/DDBJ whole genome shotgun (WGS) entry which is preliminary data.</text>
</comment>
<sequence length="268" mass="30097">MEGIERRVRRAIALAIMLEPTGWGISGNVSRTRDHPDKTIQDYIVLGYEMGSKVVEVVKRERGDGSGFLILVEDMMRMFQTNLAFGEIFLLYLNAFGAMNEKSLDIDTVAEGGAKLLFSMKLENYMKALRASSPSFIGRFSSSLIPSLTPPLSRNRIDGRVMNFLRLNPFDPVSLEASRGFPFSRSNSKRLLSNLSCRIPNSEDIDFVFRRACCTHIDFLVYRKRGIEAAEQASKECCFEKTEESIGSISDLVALTLFYYFLNCSGGS</sequence>
<evidence type="ECO:0000313" key="1">
    <source>
        <dbReference type="EMBL" id="HEU97235.1"/>
    </source>
</evidence>
<protein>
    <submittedName>
        <fullName evidence="1">Uncharacterized protein</fullName>
    </submittedName>
</protein>
<dbReference type="GO" id="GO:0005524">
    <property type="term" value="F:ATP binding"/>
    <property type="evidence" value="ECO:0007669"/>
    <property type="project" value="InterPro"/>
</dbReference>
<dbReference type="Gene3D" id="1.10.4200.10">
    <property type="entry name" value="Triphosphoribosyl-dephospho-CoA protein"/>
    <property type="match status" value="1"/>
</dbReference>
<dbReference type="Pfam" id="PF01874">
    <property type="entry name" value="CitG"/>
    <property type="match status" value="1"/>
</dbReference>
<proteinExistence type="predicted"/>
<reference evidence="1" key="1">
    <citation type="journal article" date="2020" name="mSystems">
        <title>Genome- and Community-Level Interaction Insights into Carbon Utilization and Element Cycling Functions of Hydrothermarchaeota in Hydrothermal Sediment.</title>
        <authorList>
            <person name="Zhou Z."/>
            <person name="Liu Y."/>
            <person name="Xu W."/>
            <person name="Pan J."/>
            <person name="Luo Z.H."/>
            <person name="Li M."/>
        </authorList>
    </citation>
    <scope>NUCLEOTIDE SEQUENCE [LARGE SCALE GENOMIC DNA]</scope>
    <source>
        <strain evidence="1">SpSt-1259</strain>
    </source>
</reference>